<dbReference type="AlphaFoldDB" id="Q8TZQ2"/>
<sequence length="139" mass="15258">MEAWRGRSQAVVDNLAPRVVDMLVPEGFKPTQEEQLSSYDVEKKELATVYMITLVSGSGEKEEEVEEETPTQTETQTPTETRTETKTPTETTTTTPTETKETPTQTTTTQPARTETQGGICGPGLIVLLAALGVLRRRS</sequence>
<evidence type="ECO:0000256" key="1">
    <source>
        <dbReference type="SAM" id="MobiDB-lite"/>
    </source>
</evidence>
<feature type="region of interest" description="Disordered" evidence="1">
    <location>
        <begin position="55"/>
        <end position="122"/>
    </location>
</feature>
<dbReference type="PATRIC" id="fig|186497.12.peg.2006"/>
<dbReference type="STRING" id="186497.PF1934"/>
<dbReference type="PaxDb" id="186497-PF1934"/>
<evidence type="ECO:0000313" key="4">
    <source>
        <dbReference type="Proteomes" id="UP000001013"/>
    </source>
</evidence>
<proteinExistence type="predicted"/>
<dbReference type="Proteomes" id="UP000001013">
    <property type="component" value="Chromosome"/>
</dbReference>
<dbReference type="NCBIfam" id="TIGR04288">
    <property type="entry name" value="CGP_CTERM"/>
    <property type="match status" value="1"/>
</dbReference>
<name>Q8TZQ2_PYRFU</name>
<feature type="compositionally biased region" description="Low complexity" evidence="1">
    <location>
        <begin position="88"/>
        <end position="117"/>
    </location>
</feature>
<protein>
    <recommendedName>
        <fullName evidence="2">Glucodextranase-like C-terminal domain-containing protein</fullName>
    </recommendedName>
</protein>
<dbReference type="KEGG" id="pfu:PF1934"/>
<organism evidence="3 4">
    <name type="scientific">Pyrococcus furiosus (strain ATCC 43587 / DSM 3638 / JCM 8422 / Vc1)</name>
    <dbReference type="NCBI Taxonomy" id="186497"/>
    <lineage>
        <taxon>Archaea</taxon>
        <taxon>Methanobacteriati</taxon>
        <taxon>Methanobacteriota</taxon>
        <taxon>Thermococci</taxon>
        <taxon>Thermococcales</taxon>
        <taxon>Thermococcaceae</taxon>
        <taxon>Pyrococcus</taxon>
    </lineage>
</organism>
<dbReference type="InterPro" id="IPR027552">
    <property type="entry name" value="CGP_CTERM"/>
</dbReference>
<dbReference type="eggNOG" id="arCOG03771">
    <property type="taxonomic scope" value="Archaea"/>
</dbReference>
<reference evidence="3 4" key="1">
    <citation type="journal article" date="1999" name="Genetics">
        <title>Divergence of the hyperthermophilic archaea Pyrococcus furiosus and P. horikoshii inferred from complete genomic sequences.</title>
        <authorList>
            <person name="Maeder D.L."/>
            <person name="Weiss R.B."/>
            <person name="Dunn D.M."/>
            <person name="Cherry J.L."/>
            <person name="Gonzalez J.M."/>
            <person name="DiRuggiero J."/>
            <person name="Robb F.T."/>
        </authorList>
    </citation>
    <scope>NUCLEOTIDE SEQUENCE [LARGE SCALE GENOMIC DNA]</scope>
    <source>
        <strain evidence="4">ATCC 43587 / DSM 3638 / JCM 8422 / Vc1</strain>
    </source>
</reference>
<dbReference type="Pfam" id="PF09985">
    <property type="entry name" value="Glucodextran_C"/>
    <property type="match status" value="1"/>
</dbReference>
<dbReference type="InterPro" id="IPR019248">
    <property type="entry name" value="Glucodextran_C"/>
</dbReference>
<evidence type="ECO:0000259" key="2">
    <source>
        <dbReference type="Pfam" id="PF09985"/>
    </source>
</evidence>
<dbReference type="HOGENOM" id="CLU_1840664_0_0_2"/>
<feature type="domain" description="Glucodextranase-like C-terminal" evidence="2">
    <location>
        <begin position="7"/>
        <end position="50"/>
    </location>
</feature>
<feature type="compositionally biased region" description="Low complexity" evidence="1">
    <location>
        <begin position="70"/>
        <end position="80"/>
    </location>
</feature>
<accession>Q8TZQ2</accession>
<evidence type="ECO:0000313" key="3">
    <source>
        <dbReference type="EMBL" id="AAL82058.1"/>
    </source>
</evidence>
<keyword evidence="4" id="KW-1185">Reference proteome</keyword>
<dbReference type="EMBL" id="AE009950">
    <property type="protein sequence ID" value="AAL82058.1"/>
    <property type="molecule type" value="Genomic_DNA"/>
</dbReference>
<gene>
    <name evidence="3" type="ordered locus">PF1934</name>
</gene>
<dbReference type="SUPFAM" id="SSF49344">
    <property type="entry name" value="CBD9-like"/>
    <property type="match status" value="1"/>
</dbReference>